<gene>
    <name evidence="2" type="ORF">JOC95_001806</name>
</gene>
<keyword evidence="1" id="KW-0812">Transmembrane</keyword>
<protein>
    <recommendedName>
        <fullName evidence="4">DUF3951 domain-containing protein</fullName>
    </recommendedName>
</protein>
<feature type="transmembrane region" description="Helical" evidence="1">
    <location>
        <begin position="6"/>
        <end position="21"/>
    </location>
</feature>
<evidence type="ECO:0000313" key="3">
    <source>
        <dbReference type="Proteomes" id="UP000737402"/>
    </source>
</evidence>
<evidence type="ECO:0000313" key="2">
    <source>
        <dbReference type="EMBL" id="MBM7619954.1"/>
    </source>
</evidence>
<keyword evidence="3" id="KW-1185">Reference proteome</keyword>
<keyword evidence="1" id="KW-1133">Transmembrane helix</keyword>
<dbReference type="EMBL" id="JAFBED010000003">
    <property type="protein sequence ID" value="MBM7619954.1"/>
    <property type="molecule type" value="Genomic_DNA"/>
</dbReference>
<comment type="caution">
    <text evidence="2">The sequence shown here is derived from an EMBL/GenBank/DDBJ whole genome shotgun (WGS) entry which is preliminary data.</text>
</comment>
<sequence length="45" mass="5206">MTYFFIGFIVLAVGFAIFKVIRKRKLPSNNYTPFDDITMGKSDKD</sequence>
<organism evidence="2 3">
    <name type="scientific">Sutcliffiella tianshenii</name>
    <dbReference type="NCBI Taxonomy" id="1463404"/>
    <lineage>
        <taxon>Bacteria</taxon>
        <taxon>Bacillati</taxon>
        <taxon>Bacillota</taxon>
        <taxon>Bacilli</taxon>
        <taxon>Bacillales</taxon>
        <taxon>Bacillaceae</taxon>
        <taxon>Sutcliffiella</taxon>
    </lineage>
</organism>
<keyword evidence="1" id="KW-0472">Membrane</keyword>
<evidence type="ECO:0000256" key="1">
    <source>
        <dbReference type="SAM" id="Phobius"/>
    </source>
</evidence>
<proteinExistence type="predicted"/>
<reference evidence="2 3" key="1">
    <citation type="submission" date="2021-01" db="EMBL/GenBank/DDBJ databases">
        <title>Genomic Encyclopedia of Type Strains, Phase IV (KMG-IV): sequencing the most valuable type-strain genomes for metagenomic binning, comparative biology and taxonomic classification.</title>
        <authorList>
            <person name="Goeker M."/>
        </authorList>
    </citation>
    <scope>NUCLEOTIDE SEQUENCE [LARGE SCALE GENOMIC DNA]</scope>
    <source>
        <strain evidence="2 3">DSM 25879</strain>
    </source>
</reference>
<name>A0ABS2NZ98_9BACI</name>
<accession>A0ABS2NZ98</accession>
<dbReference type="Proteomes" id="UP000737402">
    <property type="component" value="Unassembled WGS sequence"/>
</dbReference>
<evidence type="ECO:0008006" key="4">
    <source>
        <dbReference type="Google" id="ProtNLM"/>
    </source>
</evidence>